<dbReference type="Proteomes" id="UP000198406">
    <property type="component" value="Unassembled WGS sequence"/>
</dbReference>
<evidence type="ECO:0000313" key="3">
    <source>
        <dbReference type="Proteomes" id="UP000198406"/>
    </source>
</evidence>
<evidence type="ECO:0000256" key="1">
    <source>
        <dbReference type="SAM" id="MobiDB-lite"/>
    </source>
</evidence>
<feature type="region of interest" description="Disordered" evidence="1">
    <location>
        <begin position="21"/>
        <end position="44"/>
    </location>
</feature>
<feature type="region of interest" description="Disordered" evidence="1">
    <location>
        <begin position="155"/>
        <end position="209"/>
    </location>
</feature>
<dbReference type="InParanoid" id="A0A1Z5JPP8"/>
<sequence>MSLGLLAKDSIQDFTLLLKEKDDTDSNCEDGTTPLHSSDLDDSVEHLVPTDLSTDEGDCEIDTTNACSAALEEGCETARTAAANPQQANDDSRSDSSNNTQYAGFEAAYHFDSQNDSSKLDYYPETTFSVQQHNAFFPNLIRCLFPWVFRESEHEVKDSIKPREENGEYEVKTDDQDCKKSQANGSPLKKGKTEDDEQSANSDALGEKLSRKDRQAVLARLGLAEPGTEAKILKEKKGLLNGIPTYDTSPLASIEDSPDSSENNGIKGILKRASTKDLSNAKKIDTDASSITSKNTAKRRSLFPQYDTTRKEGKKPPVTFAPMARVVTVKSKNEMTQEEKADIWWQKSDYENFRKTGRMITKAIMEGGSQIWLSNQYPKGSSAIDSGDTLGQEGDKWWHKFGHSRRGLEHVVSQQEGRERQINVRNAIRAVVEEHARQKAYKREDPEKLRIVALNLTSWARDLALAAGSSDADAVSSSFSADRKSREFYLLKMTRDKQKPIGSIPVFMQPHHPGSPPPNAVVCALSDARQQQRLDANTSAQLRFRQQRRVPSLPTSEEKESTEPVKEQGPSQKGESLAHRAAGFLVNGEKVDASGVLAGMGVLSKEPTAVAT</sequence>
<protein>
    <submittedName>
        <fullName evidence="2">Uncharacterized protein</fullName>
    </submittedName>
</protein>
<gene>
    <name evidence="2" type="ORF">FisN_22Hh143</name>
</gene>
<organism evidence="2 3">
    <name type="scientific">Fistulifera solaris</name>
    <name type="common">Oleaginous diatom</name>
    <dbReference type="NCBI Taxonomy" id="1519565"/>
    <lineage>
        <taxon>Eukaryota</taxon>
        <taxon>Sar</taxon>
        <taxon>Stramenopiles</taxon>
        <taxon>Ochrophyta</taxon>
        <taxon>Bacillariophyta</taxon>
        <taxon>Bacillariophyceae</taxon>
        <taxon>Bacillariophycidae</taxon>
        <taxon>Naviculales</taxon>
        <taxon>Naviculaceae</taxon>
        <taxon>Fistulifera</taxon>
    </lineage>
</organism>
<evidence type="ECO:0000313" key="2">
    <source>
        <dbReference type="EMBL" id="GAX16000.1"/>
    </source>
</evidence>
<accession>A0A1Z5JPP8</accession>
<dbReference type="OrthoDB" id="46597at2759"/>
<comment type="caution">
    <text evidence="2">The sequence shown here is derived from an EMBL/GenBank/DDBJ whole genome shotgun (WGS) entry which is preliminary data.</text>
</comment>
<dbReference type="AlphaFoldDB" id="A0A1Z5JPP8"/>
<feature type="compositionally biased region" description="Basic and acidic residues" evidence="1">
    <location>
        <begin position="556"/>
        <end position="566"/>
    </location>
</feature>
<name>A0A1Z5JPP8_FISSO</name>
<feature type="region of interest" description="Disordered" evidence="1">
    <location>
        <begin position="78"/>
        <end position="100"/>
    </location>
</feature>
<feature type="region of interest" description="Disordered" evidence="1">
    <location>
        <begin position="290"/>
        <end position="316"/>
    </location>
</feature>
<reference evidence="2 3" key="1">
    <citation type="journal article" date="2015" name="Plant Cell">
        <title>Oil accumulation by the oleaginous diatom Fistulifera solaris as revealed by the genome and transcriptome.</title>
        <authorList>
            <person name="Tanaka T."/>
            <person name="Maeda Y."/>
            <person name="Veluchamy A."/>
            <person name="Tanaka M."/>
            <person name="Abida H."/>
            <person name="Marechal E."/>
            <person name="Bowler C."/>
            <person name="Muto M."/>
            <person name="Sunaga Y."/>
            <person name="Tanaka M."/>
            <person name="Yoshino T."/>
            <person name="Taniguchi T."/>
            <person name="Fukuda Y."/>
            <person name="Nemoto M."/>
            <person name="Matsumoto M."/>
            <person name="Wong P.S."/>
            <person name="Aburatani S."/>
            <person name="Fujibuchi W."/>
        </authorList>
    </citation>
    <scope>NUCLEOTIDE SEQUENCE [LARGE SCALE GENOMIC DNA]</scope>
    <source>
        <strain evidence="2 3">JPCC DA0580</strain>
    </source>
</reference>
<proteinExistence type="predicted"/>
<feature type="region of interest" description="Disordered" evidence="1">
    <location>
        <begin position="539"/>
        <end position="581"/>
    </location>
</feature>
<feature type="compositionally biased region" description="Basic and acidic residues" evidence="1">
    <location>
        <begin position="155"/>
        <end position="180"/>
    </location>
</feature>
<dbReference type="EMBL" id="BDSP01000100">
    <property type="protein sequence ID" value="GAX16000.1"/>
    <property type="molecule type" value="Genomic_DNA"/>
</dbReference>
<keyword evidence="3" id="KW-1185">Reference proteome</keyword>